<feature type="region of interest" description="Disordered" evidence="1">
    <location>
        <begin position="1"/>
        <end position="37"/>
    </location>
</feature>
<organism evidence="2 3">
    <name type="scientific">Methylobacterium bullatum</name>
    <dbReference type="NCBI Taxonomy" id="570505"/>
    <lineage>
        <taxon>Bacteria</taxon>
        <taxon>Pseudomonadati</taxon>
        <taxon>Pseudomonadota</taxon>
        <taxon>Alphaproteobacteria</taxon>
        <taxon>Hyphomicrobiales</taxon>
        <taxon>Methylobacteriaceae</taxon>
        <taxon>Methylobacterium</taxon>
    </lineage>
</organism>
<proteinExistence type="predicted"/>
<comment type="caution">
    <text evidence="2">The sequence shown here is derived from an EMBL/GenBank/DDBJ whole genome shotgun (WGS) entry which is preliminary data.</text>
</comment>
<reference evidence="2" key="1">
    <citation type="journal article" date="2016" name="Front. Microbiol.">
        <title>Genome Sequence of the Piezophilic, Mesophilic Sulfate-Reducing Bacterium Desulfovibrio indicus J2T.</title>
        <authorList>
            <person name="Cao J."/>
            <person name="Maignien L."/>
            <person name="Shao Z."/>
            <person name="Alain K."/>
            <person name="Jebbar M."/>
        </authorList>
    </citation>
    <scope>NUCLEOTIDE SEQUENCE</scope>
    <source>
        <strain evidence="2">DSM 21893</strain>
    </source>
</reference>
<feature type="compositionally biased region" description="Basic and acidic residues" evidence="1">
    <location>
        <begin position="20"/>
        <end position="37"/>
    </location>
</feature>
<evidence type="ECO:0000313" key="3">
    <source>
        <dbReference type="Proteomes" id="UP001055307"/>
    </source>
</evidence>
<dbReference type="EMBL" id="BPQF01000001">
    <property type="protein sequence ID" value="GJD37763.1"/>
    <property type="molecule type" value="Genomic_DNA"/>
</dbReference>
<reference evidence="2" key="2">
    <citation type="submission" date="2021-08" db="EMBL/GenBank/DDBJ databases">
        <authorList>
            <person name="Tani A."/>
            <person name="Ola A."/>
            <person name="Ogura Y."/>
            <person name="Katsura K."/>
            <person name="Hayashi T."/>
        </authorList>
    </citation>
    <scope>NUCLEOTIDE SEQUENCE</scope>
    <source>
        <strain evidence="2">DSM 21893</strain>
    </source>
</reference>
<protein>
    <submittedName>
        <fullName evidence="2">Uncharacterized protein</fullName>
    </submittedName>
</protein>
<evidence type="ECO:0000313" key="2">
    <source>
        <dbReference type="EMBL" id="GJD37763.1"/>
    </source>
</evidence>
<gene>
    <name evidence="2" type="ORF">OICFNHDK_0201</name>
</gene>
<keyword evidence="3" id="KW-1185">Reference proteome</keyword>
<feature type="compositionally biased region" description="Polar residues" evidence="1">
    <location>
        <begin position="9"/>
        <end position="19"/>
    </location>
</feature>
<sequence length="37" mass="3844">MAGPVAITCSAQSANSTDTVRFRTDGGKPVLERPRPG</sequence>
<name>A0AAV4Z203_9HYPH</name>
<dbReference type="Proteomes" id="UP001055307">
    <property type="component" value="Unassembled WGS sequence"/>
</dbReference>
<accession>A0AAV4Z203</accession>
<evidence type="ECO:0000256" key="1">
    <source>
        <dbReference type="SAM" id="MobiDB-lite"/>
    </source>
</evidence>
<dbReference type="AlphaFoldDB" id="A0AAV4Z203"/>